<keyword evidence="1" id="KW-0614">Plasmid</keyword>
<dbReference type="OrthoDB" id="3734119at2"/>
<protein>
    <submittedName>
        <fullName evidence="1">DUF3018 family protein</fullName>
    </submittedName>
</protein>
<sequence length="70" mass="7927">MARDVALRVREHRAAKIAKGLKMHQIWLPDTTAPGFADMCRRAVEGLKNAPEQQEAQEDIYALFDMGDDE</sequence>
<name>A0A5P2H983_9BURK</name>
<dbReference type="InterPro" id="IPR021558">
    <property type="entry name" value="MazE-like"/>
</dbReference>
<accession>A0A5P2H983</accession>
<gene>
    <name evidence="1" type="ORF">FOB72_17990</name>
</gene>
<dbReference type="EMBL" id="CP044066">
    <property type="protein sequence ID" value="QET04043.1"/>
    <property type="molecule type" value="Genomic_DNA"/>
</dbReference>
<proteinExistence type="predicted"/>
<dbReference type="Proteomes" id="UP000322822">
    <property type="component" value="Plasmid unnamed1"/>
</dbReference>
<organism evidence="1 2">
    <name type="scientific">Cupriavidus pauculus</name>
    <dbReference type="NCBI Taxonomy" id="82633"/>
    <lineage>
        <taxon>Bacteria</taxon>
        <taxon>Pseudomonadati</taxon>
        <taxon>Pseudomonadota</taxon>
        <taxon>Betaproteobacteria</taxon>
        <taxon>Burkholderiales</taxon>
        <taxon>Burkholderiaceae</taxon>
        <taxon>Cupriavidus</taxon>
    </lineage>
</organism>
<evidence type="ECO:0000313" key="1">
    <source>
        <dbReference type="EMBL" id="QET04043.1"/>
    </source>
</evidence>
<dbReference type="AlphaFoldDB" id="A0A5P2H983"/>
<dbReference type="Pfam" id="PF11455">
    <property type="entry name" value="MazE-like"/>
    <property type="match status" value="1"/>
</dbReference>
<evidence type="ECO:0000313" key="2">
    <source>
        <dbReference type="Proteomes" id="UP000322822"/>
    </source>
</evidence>
<reference evidence="1 2" key="1">
    <citation type="submission" date="2019-09" db="EMBL/GenBank/DDBJ databases">
        <title>FDA dAtabase for Regulatory Grade micrObial Sequences (FDA-ARGOS): Supporting development and validation of Infectious Disease Dx tests.</title>
        <authorList>
            <person name="Sciortino C."/>
            <person name="Tallon L."/>
            <person name="Sadzewicz L."/>
            <person name="Vavikolanu K."/>
            <person name="Mehta A."/>
            <person name="Aluvathingal J."/>
            <person name="Nadendla S."/>
            <person name="Nandy P."/>
            <person name="Geyer C."/>
            <person name="Yan Y."/>
            <person name="Sichtig H."/>
        </authorList>
    </citation>
    <scope>NUCLEOTIDE SEQUENCE [LARGE SCALE GENOMIC DNA]</scope>
    <source>
        <strain evidence="1 2">FDAARGOS_664</strain>
        <plasmid evidence="1 2">unnamed1</plasmid>
    </source>
</reference>
<dbReference type="RefSeq" id="WP_150374106.1">
    <property type="nucleotide sequence ID" value="NZ_CP044066.1"/>
</dbReference>
<geneLocation type="plasmid" evidence="1">
    <name>unnamed1</name>
</geneLocation>